<name>S3CRY5_GLAL2</name>
<proteinExistence type="predicted"/>
<keyword evidence="2" id="KW-0812">Transmembrane</keyword>
<evidence type="ECO:0000313" key="4">
    <source>
        <dbReference type="Proteomes" id="UP000016922"/>
    </source>
</evidence>
<feature type="transmembrane region" description="Helical" evidence="2">
    <location>
        <begin position="100"/>
        <end position="128"/>
    </location>
</feature>
<evidence type="ECO:0000256" key="2">
    <source>
        <dbReference type="SAM" id="Phobius"/>
    </source>
</evidence>
<keyword evidence="4" id="KW-1185">Reference proteome</keyword>
<accession>S3CRY5</accession>
<feature type="compositionally biased region" description="Basic and acidic residues" evidence="1">
    <location>
        <begin position="473"/>
        <end position="485"/>
    </location>
</feature>
<feature type="transmembrane region" description="Helical" evidence="2">
    <location>
        <begin position="173"/>
        <end position="197"/>
    </location>
</feature>
<feature type="region of interest" description="Disordered" evidence="1">
    <location>
        <begin position="410"/>
        <end position="434"/>
    </location>
</feature>
<feature type="compositionally biased region" description="Low complexity" evidence="1">
    <location>
        <begin position="217"/>
        <end position="226"/>
    </location>
</feature>
<feature type="transmembrane region" description="Helical" evidence="2">
    <location>
        <begin position="40"/>
        <end position="59"/>
    </location>
</feature>
<keyword evidence="2" id="KW-1133">Transmembrane helix</keyword>
<reference evidence="3 4" key="1">
    <citation type="journal article" date="2013" name="BMC Genomics">
        <title>Genomics-driven discovery of the pneumocandin biosynthetic gene cluster in the fungus Glarea lozoyensis.</title>
        <authorList>
            <person name="Chen L."/>
            <person name="Yue Q."/>
            <person name="Zhang X."/>
            <person name="Xiang M."/>
            <person name="Wang C."/>
            <person name="Li S."/>
            <person name="Che Y."/>
            <person name="Ortiz-Lopez F.J."/>
            <person name="Bills G.F."/>
            <person name="Liu X."/>
            <person name="An Z."/>
        </authorList>
    </citation>
    <scope>NUCLEOTIDE SEQUENCE [LARGE SCALE GENOMIC DNA]</scope>
    <source>
        <strain evidence="4">ATCC 20868 / MF5171</strain>
    </source>
</reference>
<feature type="region of interest" description="Disordered" evidence="1">
    <location>
        <begin position="347"/>
        <end position="372"/>
    </location>
</feature>
<dbReference type="OMA" id="NILFWAI"/>
<dbReference type="OrthoDB" id="5287295at2759"/>
<feature type="region of interest" description="Disordered" evidence="1">
    <location>
        <begin position="217"/>
        <end position="242"/>
    </location>
</feature>
<feature type="compositionally biased region" description="Polar residues" evidence="1">
    <location>
        <begin position="227"/>
        <end position="240"/>
    </location>
</feature>
<dbReference type="HOGENOM" id="CLU_038399_1_0_1"/>
<dbReference type="eggNOG" id="ENOG502ST7N">
    <property type="taxonomic scope" value="Eukaryota"/>
</dbReference>
<evidence type="ECO:0000256" key="1">
    <source>
        <dbReference type="SAM" id="MobiDB-lite"/>
    </source>
</evidence>
<dbReference type="GeneID" id="19463660"/>
<organism evidence="3 4">
    <name type="scientific">Glarea lozoyensis (strain ATCC 20868 / MF5171)</name>
    <dbReference type="NCBI Taxonomy" id="1116229"/>
    <lineage>
        <taxon>Eukaryota</taxon>
        <taxon>Fungi</taxon>
        <taxon>Dikarya</taxon>
        <taxon>Ascomycota</taxon>
        <taxon>Pezizomycotina</taxon>
        <taxon>Leotiomycetes</taxon>
        <taxon>Helotiales</taxon>
        <taxon>Helotiaceae</taxon>
        <taxon>Glarea</taxon>
    </lineage>
</organism>
<gene>
    <name evidence="3" type="ORF">GLAREA_04605</name>
</gene>
<dbReference type="Proteomes" id="UP000016922">
    <property type="component" value="Unassembled WGS sequence"/>
</dbReference>
<sequence length="498" mass="55561">MGGIPSEAVAISAVVLTYSLICLISSTLLTLLLWAYGERFTYVMIFSSFTSIATLGSFIQQIHYAVDWSIIKHAQFDQAVKSLSHPGLAFGGAAEKTDVILFYIQFFCYNAMALNILFWAVTLVIGAWNVRVNSFLIWNSHMPIVSKIFTVIFPLVTIGLMQVRPILDSVPLFFIVSNFTLLFSMLAGTVCLLLTLYKYVKTRRLVAGSRNRGAWWASGGSKGSRAPNISTPGTTQSSAAEESRRSIYDRALITRFTIGIFEVAIIVFNLVQLRTNTSLAAEGKPNLATSGAIADILFFIPGVTASLVAFLVFGTTKSWRQYWGLVTSVCGIRTMVIQRRAARREASTPDQSLEFQRLPSITRHPSEEERARTLEAENRVRIYSQLPENTNTPQLAPSIKSKLPSIHVSEVEGESSRGRDFRQQFPLPPSNSSASFRTAELHTQIPHNDLVVQREHSVEDEESGPGHQQGIFVERRYFVESSPREQRRRTAFLEDSSD</sequence>
<evidence type="ECO:0000313" key="3">
    <source>
        <dbReference type="EMBL" id="EPE27814.1"/>
    </source>
</evidence>
<feature type="transmembrane region" description="Helical" evidence="2">
    <location>
        <begin position="252"/>
        <end position="271"/>
    </location>
</feature>
<evidence type="ECO:0008006" key="5">
    <source>
        <dbReference type="Google" id="ProtNLM"/>
    </source>
</evidence>
<feature type="region of interest" description="Disordered" evidence="1">
    <location>
        <begin position="454"/>
        <end position="498"/>
    </location>
</feature>
<feature type="transmembrane region" description="Helical" evidence="2">
    <location>
        <begin position="12"/>
        <end position="33"/>
    </location>
</feature>
<dbReference type="AlphaFoldDB" id="S3CRY5"/>
<protein>
    <recommendedName>
        <fullName evidence="5">Glycoside hydrolase</fullName>
    </recommendedName>
</protein>
<keyword evidence="2" id="KW-0472">Membrane</keyword>
<dbReference type="RefSeq" id="XP_008085173.1">
    <property type="nucleotide sequence ID" value="XM_008086982.1"/>
</dbReference>
<dbReference type="KEGG" id="glz:GLAREA_04605"/>
<dbReference type="EMBL" id="KE145369">
    <property type="protein sequence ID" value="EPE27814.1"/>
    <property type="molecule type" value="Genomic_DNA"/>
</dbReference>
<feature type="transmembrane region" description="Helical" evidence="2">
    <location>
        <begin position="291"/>
        <end position="313"/>
    </location>
</feature>